<evidence type="ECO:0000313" key="2">
    <source>
        <dbReference type="Proteomes" id="UP000075374"/>
    </source>
</evidence>
<dbReference type="Pfam" id="PF06866">
    <property type="entry name" value="DUF1256"/>
    <property type="match status" value="1"/>
</dbReference>
<dbReference type="Proteomes" id="UP000075374">
    <property type="component" value="Unassembled WGS sequence"/>
</dbReference>
<dbReference type="RefSeq" id="WP_061857986.1">
    <property type="nucleotide sequence ID" value="NZ_LTBB01000004.1"/>
</dbReference>
<protein>
    <recommendedName>
        <fullName evidence="3">Sporulation protein YyaC</fullName>
    </recommendedName>
</protein>
<dbReference type="EMBL" id="LTBB01000004">
    <property type="protein sequence ID" value="KYH29369.1"/>
    <property type="molecule type" value="Genomic_DNA"/>
</dbReference>
<dbReference type="AlphaFoldDB" id="A0A151AP18"/>
<reference evidence="1 2" key="1">
    <citation type="submission" date="2016-02" db="EMBL/GenBank/DDBJ databases">
        <title>Genome sequence of Clostridium colicanis DSM 13634.</title>
        <authorList>
            <person name="Poehlein A."/>
            <person name="Daniel R."/>
        </authorList>
    </citation>
    <scope>NUCLEOTIDE SEQUENCE [LARGE SCALE GENOMIC DNA]</scope>
    <source>
        <strain evidence="1 2">DSM 13634</strain>
    </source>
</reference>
<accession>A0A151AP18</accession>
<dbReference type="SUPFAM" id="SSF53163">
    <property type="entry name" value="HybD-like"/>
    <property type="match status" value="1"/>
</dbReference>
<evidence type="ECO:0008006" key="3">
    <source>
        <dbReference type="Google" id="ProtNLM"/>
    </source>
</evidence>
<comment type="caution">
    <text evidence="1">The sequence shown here is derived from an EMBL/GenBank/DDBJ whole genome shotgun (WGS) entry which is preliminary data.</text>
</comment>
<evidence type="ECO:0000313" key="1">
    <source>
        <dbReference type="EMBL" id="KYH29369.1"/>
    </source>
</evidence>
<proteinExistence type="predicted"/>
<dbReference type="InterPro" id="IPR009665">
    <property type="entry name" value="YyaC"/>
</dbReference>
<name>A0A151AP18_9CLOT</name>
<dbReference type="PATRIC" id="fig|1121305.3.peg.1116"/>
<keyword evidence="2" id="KW-1185">Reference proteome</keyword>
<sequence>MNKVRVHYKDNLSYYEIAYFLKDYIDDSSIIVCIGTDRCIGDCLGPLVGTLLKTQKFPLKVYGTISEPIHALNIDKKLQEIKKIHPSSNIIGIDACLGDSKNIGEIQARDYPIHPGKGVGKFLPEVGESSIIGIVDSSDNNELFTNRNIRLDLIIGMAKVITHSLIHSYYLYQLHSKKNNNFI</sequence>
<dbReference type="InterPro" id="IPR023430">
    <property type="entry name" value="Pept_HybD-like_dom_sf"/>
</dbReference>
<organism evidence="1 2">
    <name type="scientific">Clostridium colicanis DSM 13634</name>
    <dbReference type="NCBI Taxonomy" id="1121305"/>
    <lineage>
        <taxon>Bacteria</taxon>
        <taxon>Bacillati</taxon>
        <taxon>Bacillota</taxon>
        <taxon>Clostridia</taxon>
        <taxon>Eubacteriales</taxon>
        <taxon>Clostridiaceae</taxon>
        <taxon>Clostridium</taxon>
    </lineage>
</organism>
<dbReference type="NCBIfam" id="TIGR02841">
    <property type="entry name" value="spore_YyaC"/>
    <property type="match status" value="1"/>
</dbReference>
<dbReference type="STRING" id="1121305.CLCOL_11170"/>
<gene>
    <name evidence="1" type="ORF">CLCOL_11170</name>
</gene>